<keyword evidence="10" id="KW-1185">Reference proteome</keyword>
<evidence type="ECO:0000313" key="10">
    <source>
        <dbReference type="Proteomes" id="UP000013963"/>
    </source>
</evidence>
<dbReference type="PANTHER" id="PTHR32024">
    <property type="entry name" value="TRK SYSTEM POTASSIUM UPTAKE PROTEIN TRKG-RELATED"/>
    <property type="match status" value="1"/>
</dbReference>
<dbReference type="eggNOG" id="COG0168">
    <property type="taxonomic scope" value="Bacteria"/>
</dbReference>
<keyword evidence="2" id="KW-0813">Transport</keyword>
<evidence type="ECO:0000256" key="1">
    <source>
        <dbReference type="ARBA" id="ARBA00004651"/>
    </source>
</evidence>
<dbReference type="PANTHER" id="PTHR32024:SF1">
    <property type="entry name" value="KTR SYSTEM POTASSIUM UPTAKE PROTEIN B"/>
    <property type="match status" value="1"/>
</dbReference>
<dbReference type="PATRIC" id="fig|1276229.3.peg.911"/>
<dbReference type="GO" id="GO:0030001">
    <property type="term" value="P:metal ion transport"/>
    <property type="evidence" value="ECO:0007669"/>
    <property type="project" value="UniProtKB-ARBA"/>
</dbReference>
<evidence type="ECO:0000256" key="5">
    <source>
        <dbReference type="ARBA" id="ARBA00022989"/>
    </source>
</evidence>
<feature type="transmembrane region" description="Helical" evidence="8">
    <location>
        <begin position="252"/>
        <end position="275"/>
    </location>
</feature>
<feature type="transmembrane region" description="Helical" evidence="8">
    <location>
        <begin position="477"/>
        <end position="502"/>
    </location>
</feature>
<keyword evidence="4 8" id="KW-0812">Transmembrane</keyword>
<dbReference type="KEGG" id="ssyr:SSYRP_v1c09180"/>
<evidence type="ECO:0000256" key="2">
    <source>
        <dbReference type="ARBA" id="ARBA00022448"/>
    </source>
</evidence>
<gene>
    <name evidence="9" type="primary">ktrB</name>
    <name evidence="9" type="ORF">SSYRP_v1c09180</name>
</gene>
<feature type="transmembrane region" description="Helical" evidence="8">
    <location>
        <begin position="48"/>
        <end position="69"/>
    </location>
</feature>
<keyword evidence="7 8" id="KW-0472">Membrane</keyword>
<dbReference type="GO" id="GO:0008324">
    <property type="term" value="F:monoatomic cation transmembrane transporter activity"/>
    <property type="evidence" value="ECO:0007669"/>
    <property type="project" value="InterPro"/>
</dbReference>
<dbReference type="InterPro" id="IPR003445">
    <property type="entry name" value="Cat_transpt"/>
</dbReference>
<proteinExistence type="predicted"/>
<evidence type="ECO:0000256" key="8">
    <source>
        <dbReference type="SAM" id="Phobius"/>
    </source>
</evidence>
<organism evidence="9 10">
    <name type="scientific">Spiroplasma syrphidicola EA-1</name>
    <dbReference type="NCBI Taxonomy" id="1276229"/>
    <lineage>
        <taxon>Bacteria</taxon>
        <taxon>Bacillati</taxon>
        <taxon>Mycoplasmatota</taxon>
        <taxon>Mollicutes</taxon>
        <taxon>Entomoplasmatales</taxon>
        <taxon>Spiroplasmataceae</taxon>
        <taxon>Spiroplasma</taxon>
    </lineage>
</organism>
<accession>R4U4U9</accession>
<keyword evidence="3" id="KW-1003">Cell membrane</keyword>
<reference evidence="9 10" key="1">
    <citation type="journal article" date="2013" name="Genome Biol. Evol.">
        <title>Complete genomes of two dipteran-associated spiroplasmas provided insights into the origin, dynamics, and impacts of viral invasion in spiroplasma.</title>
        <authorList>
            <person name="Ku C."/>
            <person name="Lo W.S."/>
            <person name="Chen L.L."/>
            <person name="Kuo C.H."/>
        </authorList>
    </citation>
    <scope>NUCLEOTIDE SEQUENCE [LARGE SCALE GENOMIC DNA]</scope>
    <source>
        <strain evidence="9">EA-1</strain>
    </source>
</reference>
<dbReference type="GO" id="GO:0005886">
    <property type="term" value="C:plasma membrane"/>
    <property type="evidence" value="ECO:0007669"/>
    <property type="project" value="UniProtKB-SubCell"/>
</dbReference>
<comment type="subcellular location">
    <subcellularLocation>
        <location evidence="1">Cell membrane</location>
        <topology evidence="1">Multi-pass membrane protein</topology>
    </subcellularLocation>
</comment>
<protein>
    <submittedName>
        <fullName evidence="9">Potassium uptake protein KtrB</fullName>
    </submittedName>
</protein>
<feature type="transmembrane region" description="Helical" evidence="8">
    <location>
        <begin position="122"/>
        <end position="146"/>
    </location>
</feature>
<dbReference type="EMBL" id="CP005078">
    <property type="protein sequence ID" value="AGM26507.1"/>
    <property type="molecule type" value="Genomic_DNA"/>
</dbReference>
<evidence type="ECO:0000256" key="7">
    <source>
        <dbReference type="ARBA" id="ARBA00023136"/>
    </source>
</evidence>
<sequence>MQIYQQFFKNIFKRKHEPSKGKGEDTAAPITRSRFHFLPFSKVAGKLFLIYVLVVFITGFLLSVPGIVVGNRIVYDPWGEIIGEYNFQWNFLVGLFTASSAFSDTGLSIANAAADYTFFGQFIIIVLIQIGGFGVLTFKVMLLVLLGRRISIKDRQLVQGERGSSNFGQTMDLIKNSFIFLVIIEFIAAVLLFFNFYFSPGSTAGEHMIDNVTYHDFWNSLWSGVFHSVSAINNAGFDIIGNSSLMPYNGNYFMQFIFLFEFVIGGLGFPTFYDLKRKIIAWKNKENVKFSLFTKINFITYVLISFVGVFGVWLIEFVNINAPGESILAQASSNWNGFMNVFFNTMSTRNAGFSTVDMTKFLPGSRAIMSMMMFIGSAPSSTAGGIRTTTFAIIILAIWSVIRNNDSVNVFKRKIPNETVKRALVVTVISGMLVGLAVTIICAENPHLNFLNVLFTICSAFGTVGLSAFSFTEMYGLGVFSTLVLILLMFIGQLGVSSTLLVSVRGTGKKEYSYVEENIVIG</sequence>
<feature type="transmembrane region" description="Helical" evidence="8">
    <location>
        <begin position="296"/>
        <end position="315"/>
    </location>
</feature>
<evidence type="ECO:0000256" key="6">
    <source>
        <dbReference type="ARBA" id="ARBA00023065"/>
    </source>
</evidence>
<dbReference type="Proteomes" id="UP000013963">
    <property type="component" value="Chromosome"/>
</dbReference>
<dbReference type="HOGENOM" id="CLU_026429_0_1_14"/>
<dbReference type="OrthoDB" id="9810952at2"/>
<evidence type="ECO:0000313" key="9">
    <source>
        <dbReference type="EMBL" id="AGM26507.1"/>
    </source>
</evidence>
<feature type="transmembrane region" description="Helical" evidence="8">
    <location>
        <begin position="385"/>
        <end position="402"/>
    </location>
</feature>
<name>R4U4U9_9MOLU</name>
<keyword evidence="6" id="KW-0406">Ion transport</keyword>
<dbReference type="STRING" id="1276229.SSYRP_v1c09180"/>
<keyword evidence="5 8" id="KW-1133">Transmembrane helix</keyword>
<feature type="transmembrane region" description="Helical" evidence="8">
    <location>
        <begin position="450"/>
        <end position="471"/>
    </location>
</feature>
<evidence type="ECO:0000256" key="4">
    <source>
        <dbReference type="ARBA" id="ARBA00022692"/>
    </source>
</evidence>
<evidence type="ECO:0000256" key="3">
    <source>
        <dbReference type="ARBA" id="ARBA00022475"/>
    </source>
</evidence>
<dbReference type="AlphaFoldDB" id="R4U4U9"/>
<dbReference type="Pfam" id="PF02386">
    <property type="entry name" value="TrkH"/>
    <property type="match status" value="1"/>
</dbReference>
<feature type="transmembrane region" description="Helical" evidence="8">
    <location>
        <begin position="178"/>
        <end position="198"/>
    </location>
</feature>
<feature type="transmembrane region" description="Helical" evidence="8">
    <location>
        <begin position="422"/>
        <end position="443"/>
    </location>
</feature>
<dbReference type="RefSeq" id="WP_016341147.1">
    <property type="nucleotide sequence ID" value="NC_021284.1"/>
</dbReference>